<feature type="region of interest" description="Disordered" evidence="1">
    <location>
        <begin position="397"/>
        <end position="459"/>
    </location>
</feature>
<dbReference type="GO" id="GO:0051666">
    <property type="term" value="P:actin cortical patch localization"/>
    <property type="evidence" value="ECO:0007669"/>
    <property type="project" value="TreeGrafter"/>
</dbReference>
<gene>
    <name evidence="3" type="ORF">EPUL_000012</name>
</gene>
<dbReference type="PANTHER" id="PTHR13357">
    <property type="entry name" value="SH3 ADAPTER PROTEIN SPIN90 NCK INTERACTING PROTEIN WITH SH3 DOMAIN"/>
    <property type="match status" value="1"/>
</dbReference>
<dbReference type="Proteomes" id="UP000237438">
    <property type="component" value="Unassembled WGS sequence"/>
</dbReference>
<feature type="compositionally biased region" description="Polar residues" evidence="1">
    <location>
        <begin position="397"/>
        <end position="407"/>
    </location>
</feature>
<evidence type="ECO:0000313" key="4">
    <source>
        <dbReference type="Proteomes" id="UP000237438"/>
    </source>
</evidence>
<dbReference type="STRING" id="225359.A0A2S4Q269"/>
<feature type="domain" description="SPIN90/Ldb17 leucine-rich" evidence="2">
    <location>
        <begin position="184"/>
        <end position="324"/>
    </location>
</feature>
<accession>A0A2S4Q269</accession>
<dbReference type="OrthoDB" id="445362at2759"/>
<evidence type="ECO:0000256" key="1">
    <source>
        <dbReference type="SAM" id="MobiDB-lite"/>
    </source>
</evidence>
<dbReference type="EMBL" id="PEDP01000008">
    <property type="protein sequence ID" value="POS88347.1"/>
    <property type="molecule type" value="Genomic_DNA"/>
</dbReference>
<dbReference type="PANTHER" id="PTHR13357:SF1">
    <property type="entry name" value="NCK-INTERACTING PROTEIN WITH SH3 DOMAIN"/>
    <property type="match status" value="1"/>
</dbReference>
<evidence type="ECO:0000259" key="2">
    <source>
        <dbReference type="Pfam" id="PF09431"/>
    </source>
</evidence>
<dbReference type="GO" id="GO:0030479">
    <property type="term" value="C:actin cortical patch"/>
    <property type="evidence" value="ECO:0007669"/>
    <property type="project" value="TreeGrafter"/>
</dbReference>
<dbReference type="Pfam" id="PF09431">
    <property type="entry name" value="SPIN90_LRD"/>
    <property type="match status" value="1"/>
</dbReference>
<dbReference type="InterPro" id="IPR016024">
    <property type="entry name" value="ARM-type_fold"/>
</dbReference>
<dbReference type="InterPro" id="IPR030125">
    <property type="entry name" value="SPIN90/Ldb17"/>
</dbReference>
<keyword evidence="4" id="KW-1185">Reference proteome</keyword>
<reference evidence="3 4" key="1">
    <citation type="submission" date="2017-10" db="EMBL/GenBank/DDBJ databases">
        <title>Development of genomic resources for the powdery mildew, Erysiphe pulchra.</title>
        <authorList>
            <person name="Wadl P.A."/>
            <person name="Mack B.M."/>
            <person name="Moore G."/>
            <person name="Beltz S.B."/>
        </authorList>
    </citation>
    <scope>NUCLEOTIDE SEQUENCE [LARGE SCALE GENOMIC DNA]</scope>
    <source>
        <strain evidence="3">Cflorida</strain>
    </source>
</reference>
<feature type="compositionally biased region" description="Polar residues" evidence="1">
    <location>
        <begin position="426"/>
        <end position="440"/>
    </location>
</feature>
<proteinExistence type="predicted"/>
<name>A0A2S4Q269_9PEZI</name>
<dbReference type="GO" id="GO:0000147">
    <property type="term" value="P:actin cortical patch assembly"/>
    <property type="evidence" value="ECO:0007669"/>
    <property type="project" value="TreeGrafter"/>
</dbReference>
<dbReference type="AlphaFoldDB" id="A0A2S4Q269"/>
<protein>
    <recommendedName>
        <fullName evidence="2">SPIN90/Ldb17 leucine-rich domain-containing protein</fullName>
    </recommendedName>
</protein>
<evidence type="ECO:0000313" key="3">
    <source>
        <dbReference type="EMBL" id="POS88347.1"/>
    </source>
</evidence>
<dbReference type="GO" id="GO:0071933">
    <property type="term" value="F:Arp2/3 complex binding"/>
    <property type="evidence" value="ECO:0007669"/>
    <property type="project" value="TreeGrafter"/>
</dbReference>
<comment type="caution">
    <text evidence="3">The sequence shown here is derived from an EMBL/GenBank/DDBJ whole genome shotgun (WGS) entry which is preliminary data.</text>
</comment>
<dbReference type="GO" id="GO:0006897">
    <property type="term" value="P:endocytosis"/>
    <property type="evidence" value="ECO:0007669"/>
    <property type="project" value="TreeGrafter"/>
</dbReference>
<dbReference type="SUPFAM" id="SSF48371">
    <property type="entry name" value="ARM repeat"/>
    <property type="match status" value="1"/>
</dbReference>
<organism evidence="3 4">
    <name type="scientific">Erysiphe pulchra</name>
    <dbReference type="NCBI Taxonomy" id="225359"/>
    <lineage>
        <taxon>Eukaryota</taxon>
        <taxon>Fungi</taxon>
        <taxon>Dikarya</taxon>
        <taxon>Ascomycota</taxon>
        <taxon>Pezizomycotina</taxon>
        <taxon>Leotiomycetes</taxon>
        <taxon>Erysiphales</taxon>
        <taxon>Erysiphaceae</taxon>
        <taxon>Erysiphe</taxon>
    </lineage>
</organism>
<dbReference type="InterPro" id="IPR018556">
    <property type="entry name" value="SPIN90/Ldb17_LRD"/>
</dbReference>
<sequence length="459" mass="53114">MESLEYILENEEQFWAEIEDILSVKRLSLHSIENVFRTYLNFIQKLGSEYLTSQDDYDQCLETLLESELFSVHKDKLRSLVINSLMQDENPISLRIFVKFLLQDGRRNDATFEAMREKGCFPRLVKIINLDKKKDIALLSLLLELLYEMTCCQQLSTDDLSQVNDEFVINLLSMIEELSNDPEDPYHYFVIRVLLVLNEQYMIASITPQKDSPFLTNRVVKLLSSNGSSFMTFGENLILLLNRETGSSLQLLILKLFYLLFTNPSTFEYFYTNDLRVLLDVIIRNLLDLPSESNSLRHTYLRVLHPLLAHTQLNQPPHYKRQEIMKVLNSLITSRNTHWEPVDETTKRLVERVTNVSWLDKISSQTMSEEAKTSISDDIEITPVDLNKKVQETNIHLNGKITKSQPMLNDEKKLNKQPTPPPVVRSRTNVPPQAPQSRQAGTIKKSPLPQIPTQQKASQ</sequence>